<proteinExistence type="predicted"/>
<dbReference type="GeneID" id="19459156"/>
<accession>S3DR45</accession>
<feature type="compositionally biased region" description="Basic and acidic residues" evidence="1">
    <location>
        <begin position="89"/>
        <end position="109"/>
    </location>
</feature>
<dbReference type="RefSeq" id="XP_008083047.1">
    <property type="nucleotide sequence ID" value="XM_008084856.1"/>
</dbReference>
<feature type="compositionally biased region" description="Polar residues" evidence="1">
    <location>
        <begin position="10"/>
        <end position="59"/>
    </location>
</feature>
<reference evidence="2 3" key="1">
    <citation type="journal article" date="2013" name="BMC Genomics">
        <title>Genomics-driven discovery of the pneumocandin biosynthetic gene cluster in the fungus Glarea lozoyensis.</title>
        <authorList>
            <person name="Chen L."/>
            <person name="Yue Q."/>
            <person name="Zhang X."/>
            <person name="Xiang M."/>
            <person name="Wang C."/>
            <person name="Li S."/>
            <person name="Che Y."/>
            <person name="Ortiz-Lopez F.J."/>
            <person name="Bills G.F."/>
            <person name="Liu X."/>
            <person name="An Z."/>
        </authorList>
    </citation>
    <scope>NUCLEOTIDE SEQUENCE [LARGE SCALE GENOMIC DNA]</scope>
    <source>
        <strain evidence="3">ATCC 20868 / MF5171</strain>
    </source>
</reference>
<evidence type="ECO:0000256" key="1">
    <source>
        <dbReference type="SAM" id="MobiDB-lite"/>
    </source>
</evidence>
<evidence type="ECO:0000313" key="3">
    <source>
        <dbReference type="Proteomes" id="UP000016922"/>
    </source>
</evidence>
<sequence>MPQLQPHPQPLTSNPITSSRLTQITHHINTMPIPTSITQPTTETPSNSSTQANEVTSNEIPARETTEKGEEAEEDRGEGRRTGMSAEEAAEKLYEERMEDEYAKREGGA</sequence>
<dbReference type="AlphaFoldDB" id="S3DR45"/>
<keyword evidence="3" id="KW-1185">Reference proteome</keyword>
<gene>
    <name evidence="2" type="ORF">GLAREA_00096</name>
</gene>
<dbReference type="EMBL" id="KE145367">
    <property type="protein sequence ID" value="EPE28938.1"/>
    <property type="molecule type" value="Genomic_DNA"/>
</dbReference>
<dbReference type="OrthoDB" id="3599909at2759"/>
<feature type="region of interest" description="Disordered" evidence="1">
    <location>
        <begin position="1"/>
        <end position="109"/>
    </location>
</feature>
<organism evidence="2 3">
    <name type="scientific">Glarea lozoyensis (strain ATCC 20868 / MF5171)</name>
    <dbReference type="NCBI Taxonomy" id="1116229"/>
    <lineage>
        <taxon>Eukaryota</taxon>
        <taxon>Fungi</taxon>
        <taxon>Dikarya</taxon>
        <taxon>Ascomycota</taxon>
        <taxon>Pezizomycotina</taxon>
        <taxon>Leotiomycetes</taxon>
        <taxon>Helotiales</taxon>
        <taxon>Helotiaceae</taxon>
        <taxon>Glarea</taxon>
    </lineage>
</organism>
<dbReference type="KEGG" id="glz:GLAREA_00096"/>
<dbReference type="Proteomes" id="UP000016922">
    <property type="component" value="Unassembled WGS sequence"/>
</dbReference>
<protein>
    <submittedName>
        <fullName evidence="2">Uncharacterized protein</fullName>
    </submittedName>
</protein>
<evidence type="ECO:0000313" key="2">
    <source>
        <dbReference type="EMBL" id="EPE28938.1"/>
    </source>
</evidence>
<dbReference type="HOGENOM" id="CLU_150129_3_0_1"/>
<name>S3DR45_GLAL2</name>